<dbReference type="InterPro" id="IPR038765">
    <property type="entry name" value="Papain-like_cys_pep_sf"/>
</dbReference>
<dbReference type="SUPFAM" id="SSF54001">
    <property type="entry name" value="Cysteine proteinases"/>
    <property type="match status" value="1"/>
</dbReference>
<protein>
    <recommendedName>
        <fullName evidence="3">Transglutaminase-like domain-containing protein</fullName>
    </recommendedName>
</protein>
<accession>A0A1Y2DID7</accession>
<keyword evidence="5" id="KW-1185">Reference proteome</keyword>
<keyword evidence="1" id="KW-0472">Membrane</keyword>
<dbReference type="Gene3D" id="3.10.620.30">
    <property type="match status" value="1"/>
</dbReference>
<name>A0A1Y2DID7_9FUNG</name>
<evidence type="ECO:0000256" key="2">
    <source>
        <dbReference type="SAM" id="SignalP"/>
    </source>
</evidence>
<dbReference type="Proteomes" id="UP000193920">
    <property type="component" value="Unassembled WGS sequence"/>
</dbReference>
<proteinExistence type="predicted"/>
<dbReference type="InterPro" id="IPR002931">
    <property type="entry name" value="Transglutaminase-like"/>
</dbReference>
<feature type="domain" description="Transglutaminase-like" evidence="3">
    <location>
        <begin position="158"/>
        <end position="244"/>
    </location>
</feature>
<dbReference type="EMBL" id="MCOG01000065">
    <property type="protein sequence ID" value="ORY58993.1"/>
    <property type="molecule type" value="Genomic_DNA"/>
</dbReference>
<organism evidence="4 5">
    <name type="scientific">Neocallimastix californiae</name>
    <dbReference type="NCBI Taxonomy" id="1754190"/>
    <lineage>
        <taxon>Eukaryota</taxon>
        <taxon>Fungi</taxon>
        <taxon>Fungi incertae sedis</taxon>
        <taxon>Chytridiomycota</taxon>
        <taxon>Chytridiomycota incertae sedis</taxon>
        <taxon>Neocallimastigomycetes</taxon>
        <taxon>Neocallimastigales</taxon>
        <taxon>Neocallimastigaceae</taxon>
        <taxon>Neocallimastix</taxon>
    </lineage>
</organism>
<sequence length="369" mass="43019">MNHKLSKFILIACFILYLTYANVVDYKYNTTLFKRDNSSRYYYNQLHSNEKEIYDSLEKQIESALSNGSGLYDFEIYGISIDHESDATVVGFRSTSAFVMDNPKYFWIGHGNEQKITTLGHVIKEMKISFKYSYSEEDIIRMYNEINSSVVPVVEAVNKTPTTCEKLKYIHDYLIKSIVYENGDDYNKYNNYGALVDHRSVCEGYAEAFTYICQLVDIPSIIVNSQTHEWNFVQMDDGQWYAMDVTYDDPKIGNMEFKSGNDKNKKYDYFLVGKNSQITSDNIRMPYSQSADHQLLDYLLVESSKGFEFPNISDEAYDCPIERDTNYIKDFYVPNKAIYTYILIGLVVLLVLSFIISCIKNLIRRRKRN</sequence>
<feature type="signal peptide" evidence="2">
    <location>
        <begin position="1"/>
        <end position="21"/>
    </location>
</feature>
<keyword evidence="2" id="KW-0732">Signal</keyword>
<gene>
    <name evidence="4" type="ORF">LY90DRAFT_701489</name>
</gene>
<comment type="caution">
    <text evidence="4">The sequence shown here is derived from an EMBL/GenBank/DDBJ whole genome shotgun (WGS) entry which is preliminary data.</text>
</comment>
<evidence type="ECO:0000259" key="3">
    <source>
        <dbReference type="Pfam" id="PF01841"/>
    </source>
</evidence>
<dbReference type="OrthoDB" id="6129702at2759"/>
<feature type="chain" id="PRO_5012417887" description="Transglutaminase-like domain-containing protein" evidence="2">
    <location>
        <begin position="22"/>
        <end position="369"/>
    </location>
</feature>
<evidence type="ECO:0000313" key="5">
    <source>
        <dbReference type="Proteomes" id="UP000193920"/>
    </source>
</evidence>
<evidence type="ECO:0000256" key="1">
    <source>
        <dbReference type="SAM" id="Phobius"/>
    </source>
</evidence>
<reference evidence="4 5" key="1">
    <citation type="submission" date="2016-08" db="EMBL/GenBank/DDBJ databases">
        <title>A Parts List for Fungal Cellulosomes Revealed by Comparative Genomics.</title>
        <authorList>
            <consortium name="DOE Joint Genome Institute"/>
            <person name="Haitjema C.H."/>
            <person name="Gilmore S.P."/>
            <person name="Henske J.K."/>
            <person name="Solomon K.V."/>
            <person name="De Groot R."/>
            <person name="Kuo A."/>
            <person name="Mondo S.J."/>
            <person name="Salamov A.A."/>
            <person name="Labutti K."/>
            <person name="Zhao Z."/>
            <person name="Chiniquy J."/>
            <person name="Barry K."/>
            <person name="Brewer H.M."/>
            <person name="Purvine S.O."/>
            <person name="Wright A.T."/>
            <person name="Boxma B."/>
            <person name="Van Alen T."/>
            <person name="Hackstein J.H."/>
            <person name="Baker S.E."/>
            <person name="Grigoriev I.V."/>
            <person name="O'Malley M.A."/>
        </authorList>
    </citation>
    <scope>NUCLEOTIDE SEQUENCE [LARGE SCALE GENOMIC DNA]</scope>
    <source>
        <strain evidence="4 5">G1</strain>
    </source>
</reference>
<feature type="transmembrane region" description="Helical" evidence="1">
    <location>
        <begin position="338"/>
        <end position="359"/>
    </location>
</feature>
<keyword evidence="1" id="KW-0812">Transmembrane</keyword>
<dbReference type="AlphaFoldDB" id="A0A1Y2DID7"/>
<dbReference type="Pfam" id="PF01841">
    <property type="entry name" value="Transglut_core"/>
    <property type="match status" value="1"/>
</dbReference>
<evidence type="ECO:0000313" key="4">
    <source>
        <dbReference type="EMBL" id="ORY58993.1"/>
    </source>
</evidence>
<keyword evidence="1" id="KW-1133">Transmembrane helix</keyword>